<keyword evidence="2" id="KW-0238">DNA-binding</keyword>
<dbReference type="Gene3D" id="1.10.10.60">
    <property type="entry name" value="Homeodomain-like"/>
    <property type="match status" value="2"/>
</dbReference>
<protein>
    <submittedName>
        <fullName evidence="6">Helix-turn-helix transcriptional regulator</fullName>
    </submittedName>
</protein>
<keyword evidence="4" id="KW-0472">Membrane</keyword>
<dbReference type="AlphaFoldDB" id="A0A5C4NIX4"/>
<evidence type="ECO:0000256" key="1">
    <source>
        <dbReference type="ARBA" id="ARBA00023015"/>
    </source>
</evidence>
<feature type="transmembrane region" description="Helical" evidence="4">
    <location>
        <begin position="210"/>
        <end position="228"/>
    </location>
</feature>
<dbReference type="Pfam" id="PF12833">
    <property type="entry name" value="HTH_18"/>
    <property type="match status" value="1"/>
</dbReference>
<dbReference type="PANTHER" id="PTHR43280:SF29">
    <property type="entry name" value="ARAC-FAMILY TRANSCRIPTIONAL REGULATOR"/>
    <property type="match status" value="1"/>
</dbReference>
<sequence>MKGWRAGITGVYGWCRNVVYYMYFDTLPFVSILGFDANINDIPMIARQLLFLFSALGAINGIFLAVYFFSRRPRCLADCMLGALLLAVGVRTAKSAFLFFNPAIALEFRQLGLSACLLIGPLTYLYVRAFLAGLGQLPAGQQWRWHLGLSFLLIGIGVAFPYAAYRSVWNLSSHAIHVFWLGYLLAAARLLWQSRRAWLNDGQRMATSNVLLLSVFAGSCVMLAAYASTPFTSYIVGALSFTFSLHVAVMVFLLRKETSTPAEPKQKYQHSRLTHDDALAVLAALEQQMTGQQSYLNPNLTLAQLAKRAGCTQAQVSQVLNDKLNKSFNTYVNEYRIAEAKQVLTGEPQLNMDTVAERCGFNSSSTFYSTFKKVAGQTPASFRAQSGQAVRAVSA</sequence>
<proteinExistence type="predicted"/>
<keyword evidence="1" id="KW-0805">Transcription regulation</keyword>
<keyword evidence="3" id="KW-0804">Transcription</keyword>
<feature type="transmembrane region" description="Helical" evidence="4">
    <location>
        <begin position="171"/>
        <end position="190"/>
    </location>
</feature>
<dbReference type="SMART" id="SM00342">
    <property type="entry name" value="HTH_ARAC"/>
    <property type="match status" value="1"/>
</dbReference>
<evidence type="ECO:0000259" key="5">
    <source>
        <dbReference type="PROSITE" id="PS01124"/>
    </source>
</evidence>
<feature type="domain" description="HTH araC/xylS-type" evidence="5">
    <location>
        <begin position="279"/>
        <end position="385"/>
    </location>
</feature>
<dbReference type="PROSITE" id="PS01124">
    <property type="entry name" value="HTH_ARAC_FAMILY_2"/>
    <property type="match status" value="1"/>
</dbReference>
<dbReference type="InterPro" id="IPR018060">
    <property type="entry name" value="HTH_AraC"/>
</dbReference>
<gene>
    <name evidence="6" type="ORF">FHI69_23085</name>
</gene>
<organism evidence="6 7">
    <name type="scientific">Janthinobacterium lividum</name>
    <dbReference type="NCBI Taxonomy" id="29581"/>
    <lineage>
        <taxon>Bacteria</taxon>
        <taxon>Pseudomonadati</taxon>
        <taxon>Pseudomonadota</taxon>
        <taxon>Betaproteobacteria</taxon>
        <taxon>Burkholderiales</taxon>
        <taxon>Oxalobacteraceae</taxon>
        <taxon>Janthinobacterium</taxon>
    </lineage>
</organism>
<evidence type="ECO:0000256" key="4">
    <source>
        <dbReference type="SAM" id="Phobius"/>
    </source>
</evidence>
<dbReference type="PROSITE" id="PS00041">
    <property type="entry name" value="HTH_ARAC_FAMILY_1"/>
    <property type="match status" value="1"/>
</dbReference>
<dbReference type="InterPro" id="IPR009057">
    <property type="entry name" value="Homeodomain-like_sf"/>
</dbReference>
<dbReference type="EMBL" id="VDGE01000011">
    <property type="protein sequence ID" value="TNC74052.1"/>
    <property type="molecule type" value="Genomic_DNA"/>
</dbReference>
<reference evidence="6 7" key="1">
    <citation type="submission" date="2019-06" db="EMBL/GenBank/DDBJ databases">
        <title>Genome sequence of Janthinobacterium lividum UCD_MED1.</title>
        <authorList>
            <person name="De Leon M.E."/>
            <person name="Jospin G."/>
        </authorList>
    </citation>
    <scope>NUCLEOTIDE SEQUENCE [LARGE SCALE GENOMIC DNA]</scope>
    <source>
        <strain evidence="6 7">UCD_MED1</strain>
    </source>
</reference>
<evidence type="ECO:0000256" key="2">
    <source>
        <dbReference type="ARBA" id="ARBA00023125"/>
    </source>
</evidence>
<feature type="transmembrane region" description="Helical" evidence="4">
    <location>
        <begin position="112"/>
        <end position="131"/>
    </location>
</feature>
<dbReference type="SUPFAM" id="SSF46689">
    <property type="entry name" value="Homeodomain-like"/>
    <property type="match status" value="1"/>
</dbReference>
<dbReference type="Proteomes" id="UP000305681">
    <property type="component" value="Unassembled WGS sequence"/>
</dbReference>
<dbReference type="InterPro" id="IPR018062">
    <property type="entry name" value="HTH_AraC-typ_CS"/>
</dbReference>
<dbReference type="CDD" id="cd00093">
    <property type="entry name" value="HTH_XRE"/>
    <property type="match status" value="1"/>
</dbReference>
<feature type="transmembrane region" description="Helical" evidence="4">
    <location>
        <begin position="234"/>
        <end position="254"/>
    </location>
</feature>
<accession>A0A5C4NIX4</accession>
<feature type="transmembrane region" description="Helical" evidence="4">
    <location>
        <begin position="45"/>
        <end position="69"/>
    </location>
</feature>
<keyword evidence="4" id="KW-1133">Transmembrane helix</keyword>
<evidence type="ECO:0000313" key="7">
    <source>
        <dbReference type="Proteomes" id="UP000305681"/>
    </source>
</evidence>
<dbReference type="PRINTS" id="PR00032">
    <property type="entry name" value="HTHARAC"/>
</dbReference>
<dbReference type="PANTHER" id="PTHR43280">
    <property type="entry name" value="ARAC-FAMILY TRANSCRIPTIONAL REGULATOR"/>
    <property type="match status" value="1"/>
</dbReference>
<dbReference type="InterPro" id="IPR001387">
    <property type="entry name" value="Cro/C1-type_HTH"/>
</dbReference>
<feature type="transmembrane region" description="Helical" evidence="4">
    <location>
        <begin position="143"/>
        <end position="165"/>
    </location>
</feature>
<dbReference type="GO" id="GO:0043565">
    <property type="term" value="F:sequence-specific DNA binding"/>
    <property type="evidence" value="ECO:0007669"/>
    <property type="project" value="InterPro"/>
</dbReference>
<feature type="transmembrane region" description="Helical" evidence="4">
    <location>
        <begin position="81"/>
        <end position="100"/>
    </location>
</feature>
<dbReference type="InterPro" id="IPR020449">
    <property type="entry name" value="Tscrpt_reg_AraC-type_HTH"/>
</dbReference>
<keyword evidence="4" id="KW-0812">Transmembrane</keyword>
<evidence type="ECO:0000256" key="3">
    <source>
        <dbReference type="ARBA" id="ARBA00023163"/>
    </source>
</evidence>
<evidence type="ECO:0000313" key="6">
    <source>
        <dbReference type="EMBL" id="TNC74052.1"/>
    </source>
</evidence>
<name>A0A5C4NIX4_9BURK</name>
<comment type="caution">
    <text evidence="6">The sequence shown here is derived from an EMBL/GenBank/DDBJ whole genome shotgun (WGS) entry which is preliminary data.</text>
</comment>
<feature type="transmembrane region" description="Helical" evidence="4">
    <location>
        <begin position="20"/>
        <end position="39"/>
    </location>
</feature>
<dbReference type="GO" id="GO:0003700">
    <property type="term" value="F:DNA-binding transcription factor activity"/>
    <property type="evidence" value="ECO:0007669"/>
    <property type="project" value="InterPro"/>
</dbReference>